<dbReference type="EMBL" id="CP012036">
    <property type="protein sequence ID" value="ALF55612.1"/>
    <property type="molecule type" value="Genomic_DNA"/>
</dbReference>
<dbReference type="KEGG" id="npz:ACX27_26665"/>
<organism evidence="2 3">
    <name type="scientific">Nostoc piscinale CENA21</name>
    <dbReference type="NCBI Taxonomy" id="224013"/>
    <lineage>
        <taxon>Bacteria</taxon>
        <taxon>Bacillati</taxon>
        <taxon>Cyanobacteriota</taxon>
        <taxon>Cyanophyceae</taxon>
        <taxon>Nostocales</taxon>
        <taxon>Nostocaceae</taxon>
        <taxon>Nostoc</taxon>
    </lineage>
</organism>
<dbReference type="STRING" id="224013.ACX27_26665"/>
<dbReference type="PATRIC" id="fig|224013.5.peg.6389"/>
<name>A0A0M5MHU3_9NOSO</name>
<dbReference type="Proteomes" id="UP000062645">
    <property type="component" value="Chromosome"/>
</dbReference>
<sequence>MTDISTTLKSIILDERDEETILQQAQLRVFNASSGQLDDFTENSPVAALLQGQAFAASELLYKVNQLPIAVIIDFLKVIGVERKLGTKATATLTFTLTAPLSNTFVIPEGFEVIDITGNLSFLTDAALSIPPGLISGSVTATAEANGSAYNLASYTLVGIPNPLTFLAAVTNAEGSNGGSDPETDEEVISRGITELRVRSPISAPDFEFIAEGVLGAGSRCIAIGLLGANKFTRQLGAVHLFLLNPDGTPANSAQLIKVQEAFANRIALGSSLYVSPVELLTISGDLVARLAPGRDPDETADELWEAFTTYLDPTQYPSDQDIVLNEVEFALRATGAIKDIQTLDLNGQPLNVPLPNQYTLPVGFSLNMSLINEEGIIFEILRGAGEPE</sequence>
<dbReference type="RefSeq" id="WP_062296933.1">
    <property type="nucleotide sequence ID" value="NZ_CP012036.1"/>
</dbReference>
<dbReference type="InterPro" id="IPR006949">
    <property type="entry name" value="Barrel_Baseplate_J-like"/>
</dbReference>
<proteinExistence type="predicted"/>
<reference evidence="2 3" key="2">
    <citation type="journal article" date="2016" name="Genome Announc.">
        <title>Draft Genome Sequence of the N2-Fixing Cyanobacterium Nostoc piscinale CENA21, Isolated from the Brazilian Amazon Floodplain.</title>
        <authorList>
            <person name="Leao T."/>
            <person name="Guimaraes P.I."/>
            <person name="de Melo A.G."/>
            <person name="Ramos R.T."/>
            <person name="Leao P.N."/>
            <person name="Silva A."/>
            <person name="Fiore M.F."/>
            <person name="Schneider M.P."/>
        </authorList>
    </citation>
    <scope>NUCLEOTIDE SEQUENCE [LARGE SCALE GENOMIC DNA]</scope>
    <source>
        <strain evidence="2 3">CENA21</strain>
    </source>
</reference>
<evidence type="ECO:0000313" key="3">
    <source>
        <dbReference type="Proteomes" id="UP000062645"/>
    </source>
</evidence>
<evidence type="ECO:0000313" key="2">
    <source>
        <dbReference type="EMBL" id="ALF55612.1"/>
    </source>
</evidence>
<evidence type="ECO:0000259" key="1">
    <source>
        <dbReference type="Pfam" id="PF04865"/>
    </source>
</evidence>
<keyword evidence="3" id="KW-1185">Reference proteome</keyword>
<feature type="domain" description="Baseplate protein J-like barrel" evidence="1">
    <location>
        <begin position="92"/>
        <end position="179"/>
    </location>
</feature>
<dbReference type="Pfam" id="PF04865">
    <property type="entry name" value="Baseplate_J"/>
    <property type="match status" value="1"/>
</dbReference>
<reference evidence="3" key="1">
    <citation type="submission" date="2015-07" db="EMBL/GenBank/DDBJ databases">
        <title>Genome Of Nitrogen-Fixing Cyanobacterium Nostoc piscinale CENA21 From Solimoes/Amazon River Floodplain Sediments And Comparative Genomics To Uncover Biosynthetic Natural Products Potential.</title>
        <authorList>
            <person name="Leao T.F."/>
            <person name="Leao P.N."/>
            <person name="Guimaraes P.I."/>
            <person name="de Melo A.G.C."/>
            <person name="Ramos R.T.J."/>
            <person name="Silva A."/>
            <person name="Fiore M.F."/>
            <person name="Schneider M.P.C."/>
        </authorList>
    </citation>
    <scope>NUCLEOTIDE SEQUENCE [LARGE SCALE GENOMIC DNA]</scope>
    <source>
        <strain evidence="3">CENA21</strain>
    </source>
</reference>
<dbReference type="AlphaFoldDB" id="A0A0M5MHU3"/>
<accession>A0A0M5MHU3</accession>
<protein>
    <recommendedName>
        <fullName evidence="1">Baseplate protein J-like barrel domain-containing protein</fullName>
    </recommendedName>
</protein>
<dbReference type="OrthoDB" id="479532at2"/>
<gene>
    <name evidence="2" type="ORF">ACX27_26665</name>
</gene>